<dbReference type="Pfam" id="PF10263">
    <property type="entry name" value="SprT-like"/>
    <property type="match status" value="1"/>
</dbReference>
<dbReference type="KEGG" id="xla:121400001"/>
<dbReference type="RefSeq" id="XP_041438153.1">
    <property type="nucleotide sequence ID" value="XM_041582219.1"/>
</dbReference>
<dbReference type="InterPro" id="IPR044245">
    <property type="entry name" value="Spartan"/>
</dbReference>
<dbReference type="PANTHER" id="PTHR21220">
    <property type="entry name" value="DNA-DEPENDENT METALLOPROTEASE SPRTN"/>
    <property type="match status" value="1"/>
</dbReference>
<dbReference type="AlphaFoldDB" id="A0A8J1M935"/>
<organism evidence="2 3">
    <name type="scientific">Xenopus laevis</name>
    <name type="common">African clawed frog</name>
    <dbReference type="NCBI Taxonomy" id="8355"/>
    <lineage>
        <taxon>Eukaryota</taxon>
        <taxon>Metazoa</taxon>
        <taxon>Chordata</taxon>
        <taxon>Craniata</taxon>
        <taxon>Vertebrata</taxon>
        <taxon>Euteleostomi</taxon>
        <taxon>Amphibia</taxon>
        <taxon>Batrachia</taxon>
        <taxon>Anura</taxon>
        <taxon>Pipoidea</taxon>
        <taxon>Pipidae</taxon>
        <taxon>Xenopodinae</taxon>
        <taxon>Xenopus</taxon>
        <taxon>Xenopus</taxon>
    </lineage>
</organism>
<dbReference type="SMART" id="SM00731">
    <property type="entry name" value="SprT"/>
    <property type="match status" value="1"/>
</dbReference>
<keyword evidence="2" id="KW-1185">Reference proteome</keyword>
<dbReference type="GO" id="GO:0003697">
    <property type="term" value="F:single-stranded DNA binding"/>
    <property type="evidence" value="ECO:0007669"/>
    <property type="project" value="InterPro"/>
</dbReference>
<evidence type="ECO:0000313" key="3">
    <source>
        <dbReference type="RefSeq" id="XP_041438153.1"/>
    </source>
</evidence>
<gene>
    <name evidence="3" type="primary">LOC121400001</name>
</gene>
<protein>
    <submittedName>
        <fullName evidence="3">DNA-dependent metalloprotease SPRTN-like</fullName>
    </submittedName>
</protein>
<reference evidence="3" key="1">
    <citation type="submission" date="2025-08" db="UniProtKB">
        <authorList>
            <consortium name="RefSeq"/>
        </authorList>
    </citation>
    <scope>IDENTIFICATION</scope>
    <source>
        <strain evidence="3">J_2021</strain>
        <tissue evidence="3">Erythrocytes</tissue>
    </source>
</reference>
<evidence type="ECO:0000259" key="1">
    <source>
        <dbReference type="SMART" id="SM00731"/>
    </source>
</evidence>
<feature type="domain" description="SprT-like" evidence="1">
    <location>
        <begin position="1"/>
        <end position="134"/>
    </location>
</feature>
<dbReference type="InterPro" id="IPR006640">
    <property type="entry name" value="SprT-like_domain"/>
</dbReference>
<dbReference type="GO" id="GO:0005634">
    <property type="term" value="C:nucleus"/>
    <property type="evidence" value="ECO:0000318"/>
    <property type="project" value="GO_Central"/>
</dbReference>
<evidence type="ECO:0000313" key="2">
    <source>
        <dbReference type="Proteomes" id="UP000186698"/>
    </source>
</evidence>
<sequence>MLKLHILSSRAAGLCWPDGNGNYIVRLNKPLLEQRPRRNTAEILLHEMIHVYQFVTCARDLDHGASFQYHCRRIKKLTGVKITTYHQFHKEYDELKRHWWICQGPCGELVRRTMNRPPCTKAHKRKCGGDFVKIQEPNESPAKKKRKI</sequence>
<name>A0A8J1M935_XENLA</name>
<dbReference type="OrthoDB" id="5236983at2759"/>
<accession>A0A8J1M935</accession>
<dbReference type="GO" id="GO:0031593">
    <property type="term" value="F:polyubiquitin modification-dependent protein binding"/>
    <property type="evidence" value="ECO:0000318"/>
    <property type="project" value="GO_Central"/>
</dbReference>
<proteinExistence type="predicted"/>
<dbReference type="GO" id="GO:0006974">
    <property type="term" value="P:DNA damage response"/>
    <property type="evidence" value="ECO:0000318"/>
    <property type="project" value="GO_Central"/>
</dbReference>
<dbReference type="Proteomes" id="UP000186698">
    <property type="component" value="Chromosome 2L"/>
</dbReference>
<dbReference type="GeneID" id="121400001"/>
<dbReference type="PANTHER" id="PTHR21220:SF7">
    <property type="entry name" value="SPRT-LIKE DOMAIN-CONTAINING PROTEIN SPARTAN"/>
    <property type="match status" value="1"/>
</dbReference>
<dbReference type="GO" id="GO:0004222">
    <property type="term" value="F:metalloendopeptidase activity"/>
    <property type="evidence" value="ECO:0007669"/>
    <property type="project" value="InterPro"/>
</dbReference>